<evidence type="ECO:0000313" key="9">
    <source>
        <dbReference type="EMBL" id="KZN01617.1"/>
    </source>
</evidence>
<keyword evidence="4" id="KW-0808">Transferase</keyword>
<dbReference type="InterPro" id="IPR004839">
    <property type="entry name" value="Aminotransferase_I/II_large"/>
</dbReference>
<evidence type="ECO:0000256" key="2">
    <source>
        <dbReference type="ARBA" id="ARBA00011738"/>
    </source>
</evidence>
<keyword evidence="3" id="KW-0032">Aminotransferase</keyword>
<dbReference type="AlphaFoldDB" id="A0A161XY34"/>
<dbReference type="GO" id="GO:0030170">
    <property type="term" value="F:pyridoxal phosphate binding"/>
    <property type="evidence" value="ECO:0007669"/>
    <property type="project" value="InterPro"/>
</dbReference>
<sequence>MMMQLLLSSENDGFLCPIPQYHLYSASITLHGGTLVPYYLDEATGWGLEMSELKKQLEDAKSKGITVKALIFINPSNATGQDVNLLYNSHHKSLHVLSEENQRDIVKFCKNEGLVLLADEVHQGNVYVPEKEIHSFKFQESCQVDELQRD</sequence>
<dbReference type="UniPathway" id="UPA00528">
    <property type="reaction ID" value="UER00586"/>
</dbReference>
<evidence type="ECO:0000256" key="6">
    <source>
        <dbReference type="ARBA" id="ARBA00025709"/>
    </source>
</evidence>
<dbReference type="OMA" id="CQVDELQ"/>
<dbReference type="InterPro" id="IPR015421">
    <property type="entry name" value="PyrdxlP-dep_Trfase_major"/>
</dbReference>
<organism evidence="9">
    <name type="scientific">Daucus carota subsp. sativus</name>
    <name type="common">Carrot</name>
    <dbReference type="NCBI Taxonomy" id="79200"/>
    <lineage>
        <taxon>Eukaryota</taxon>
        <taxon>Viridiplantae</taxon>
        <taxon>Streptophyta</taxon>
        <taxon>Embryophyta</taxon>
        <taxon>Tracheophyta</taxon>
        <taxon>Spermatophyta</taxon>
        <taxon>Magnoliopsida</taxon>
        <taxon>eudicotyledons</taxon>
        <taxon>Gunneridae</taxon>
        <taxon>Pentapetalae</taxon>
        <taxon>asterids</taxon>
        <taxon>campanulids</taxon>
        <taxon>Apiales</taxon>
        <taxon>Apiaceae</taxon>
        <taxon>Apioideae</taxon>
        <taxon>Scandiceae</taxon>
        <taxon>Daucinae</taxon>
        <taxon>Daucus</taxon>
        <taxon>Daucus sect. Daucus</taxon>
    </lineage>
</organism>
<dbReference type="Pfam" id="PF00155">
    <property type="entry name" value="Aminotran_1_2"/>
    <property type="match status" value="1"/>
</dbReference>
<accession>A0A161XY34</accession>
<comment type="cofactor">
    <cofactor evidence="1">
        <name>pyridoxal 5'-phosphate</name>
        <dbReference type="ChEBI" id="CHEBI:597326"/>
    </cofactor>
</comment>
<dbReference type="GO" id="GO:0042853">
    <property type="term" value="P:L-alanine catabolic process"/>
    <property type="evidence" value="ECO:0007669"/>
    <property type="project" value="UniProtKB-UniPathway"/>
</dbReference>
<evidence type="ECO:0000256" key="7">
    <source>
        <dbReference type="ARBA" id="ARBA00025785"/>
    </source>
</evidence>
<comment type="caution">
    <text evidence="9">The sequence shown here is derived from an EMBL/GenBank/DDBJ whole genome shotgun (WGS) entry which is preliminary data.</text>
</comment>
<proteinExistence type="inferred from homology"/>
<comment type="similarity">
    <text evidence="7">Belongs to the class-I pyridoxal-phosphate-dependent aminotransferase family. Alanine aminotransferase subfamily.</text>
</comment>
<dbReference type="PANTHER" id="PTHR11751:SF29">
    <property type="entry name" value="ALANINE TRANSAMINASE"/>
    <property type="match status" value="1"/>
</dbReference>
<dbReference type="GO" id="GO:0004021">
    <property type="term" value="F:L-alanine:2-oxoglutarate aminotransferase activity"/>
    <property type="evidence" value="ECO:0007669"/>
    <property type="project" value="TreeGrafter"/>
</dbReference>
<comment type="pathway">
    <text evidence="6">Photosynthesis; C4 acid pathway.</text>
</comment>
<dbReference type="EMBL" id="LNRQ01000003">
    <property type="protein sequence ID" value="KZN01617.1"/>
    <property type="molecule type" value="Genomic_DNA"/>
</dbReference>
<dbReference type="Gramene" id="KZN01617">
    <property type="protein sequence ID" value="KZN01617"/>
    <property type="gene ID" value="DCAR_010371"/>
</dbReference>
<evidence type="ECO:0000256" key="1">
    <source>
        <dbReference type="ARBA" id="ARBA00001933"/>
    </source>
</evidence>
<feature type="domain" description="Aminotransferase class I/classII large" evidence="8">
    <location>
        <begin position="7"/>
        <end position="85"/>
    </location>
</feature>
<reference evidence="9" key="1">
    <citation type="journal article" date="2016" name="Nat. Genet.">
        <title>A high-quality carrot genome assembly provides new insights into carotenoid accumulation and asterid genome evolution.</title>
        <authorList>
            <person name="Iorizzo M."/>
            <person name="Ellison S."/>
            <person name="Senalik D."/>
            <person name="Zeng P."/>
            <person name="Satapoomin P."/>
            <person name="Huang J."/>
            <person name="Bowman M."/>
            <person name="Iovene M."/>
            <person name="Sanseverino W."/>
            <person name="Cavagnaro P."/>
            <person name="Yildiz M."/>
            <person name="Macko-Podgorni A."/>
            <person name="Moranska E."/>
            <person name="Grzebelus E."/>
            <person name="Grzebelus D."/>
            <person name="Ashrafi H."/>
            <person name="Zheng Z."/>
            <person name="Cheng S."/>
            <person name="Spooner D."/>
            <person name="Van Deynze A."/>
            <person name="Simon P."/>
        </authorList>
    </citation>
    <scope>NUCLEOTIDE SEQUENCE [LARGE SCALE GENOMIC DNA]</scope>
    <source>
        <tissue evidence="9">Leaf</tissue>
    </source>
</reference>
<name>A0A161XY34_DAUCS</name>
<dbReference type="PANTHER" id="PTHR11751">
    <property type="entry name" value="ALANINE AMINOTRANSFERASE"/>
    <property type="match status" value="1"/>
</dbReference>
<dbReference type="InterPro" id="IPR045088">
    <property type="entry name" value="ALAT1/2-like"/>
</dbReference>
<evidence type="ECO:0000256" key="4">
    <source>
        <dbReference type="ARBA" id="ARBA00022679"/>
    </source>
</evidence>
<keyword evidence="5" id="KW-0663">Pyridoxal phosphate</keyword>
<evidence type="ECO:0000259" key="8">
    <source>
        <dbReference type="Pfam" id="PF00155"/>
    </source>
</evidence>
<dbReference type="STRING" id="79200.A0A161XY34"/>
<dbReference type="UniPathway" id="UPA00322"/>
<protein>
    <recommendedName>
        <fullName evidence="8">Aminotransferase class I/classII large domain-containing protein</fullName>
    </recommendedName>
</protein>
<comment type="subunit">
    <text evidence="2">Homodimer.</text>
</comment>
<dbReference type="InterPro" id="IPR015424">
    <property type="entry name" value="PyrdxlP-dep_Trfase"/>
</dbReference>
<dbReference type="Gene3D" id="3.40.640.10">
    <property type="entry name" value="Type I PLP-dependent aspartate aminotransferase-like (Major domain)"/>
    <property type="match status" value="1"/>
</dbReference>
<dbReference type="SUPFAM" id="SSF53383">
    <property type="entry name" value="PLP-dependent transferases"/>
    <property type="match status" value="1"/>
</dbReference>
<evidence type="ECO:0000256" key="3">
    <source>
        <dbReference type="ARBA" id="ARBA00022576"/>
    </source>
</evidence>
<evidence type="ECO:0000256" key="5">
    <source>
        <dbReference type="ARBA" id="ARBA00022898"/>
    </source>
</evidence>
<gene>
    <name evidence="9" type="ORF">DCAR_010371</name>
</gene>